<keyword evidence="2" id="KW-1185">Reference proteome</keyword>
<dbReference type="Gramene" id="Zm00001eb058780_T001">
    <property type="protein sequence ID" value="Zm00001eb058780_P001"/>
    <property type="gene ID" value="Zm00001eb058780"/>
</dbReference>
<sequence>MSSPMDTKKARSSAPEILPSLSRSKCWKIRCSSPCLLLELEAELDPDLDPLPSDEDDDDDGRLTAAPLGLATSDCPHMNGSLKLRLLDGRFAISVPSLAAQLLQEPGGSYCRVRLACVTSLVRCSLRALCRLLYMNQVPRSPFIAAQLSFCLLCCDPKEKPPPMPYASLCGV</sequence>
<name>A0A804M4P7_MAIZE</name>
<evidence type="ECO:0000313" key="2">
    <source>
        <dbReference type="Proteomes" id="UP000007305"/>
    </source>
</evidence>
<proteinExistence type="predicted"/>
<evidence type="ECO:0000313" key="1">
    <source>
        <dbReference type="EnsemblPlants" id="Zm00001eb058780_P001"/>
    </source>
</evidence>
<reference evidence="1" key="2">
    <citation type="submission" date="2019-07" db="EMBL/GenBank/DDBJ databases">
        <authorList>
            <person name="Seetharam A."/>
            <person name="Woodhouse M."/>
            <person name="Cannon E."/>
        </authorList>
    </citation>
    <scope>NUCLEOTIDE SEQUENCE [LARGE SCALE GENOMIC DNA]</scope>
    <source>
        <strain evidence="1">cv. B73</strain>
    </source>
</reference>
<dbReference type="InParanoid" id="A0A804M4P7"/>
<reference evidence="1" key="3">
    <citation type="submission" date="2021-05" db="UniProtKB">
        <authorList>
            <consortium name="EnsemblPlants"/>
        </authorList>
    </citation>
    <scope>IDENTIFICATION</scope>
    <source>
        <strain evidence="1">cv. B73</strain>
    </source>
</reference>
<dbReference type="EnsemblPlants" id="Zm00001eb058780_T001">
    <property type="protein sequence ID" value="Zm00001eb058780_P001"/>
    <property type="gene ID" value="Zm00001eb058780"/>
</dbReference>
<dbReference type="Proteomes" id="UP000007305">
    <property type="component" value="Chromosome 1"/>
</dbReference>
<accession>A0A804M4P7</accession>
<dbReference type="AlphaFoldDB" id="A0A804M4P7"/>
<reference evidence="2" key="1">
    <citation type="submission" date="2015-12" db="EMBL/GenBank/DDBJ databases">
        <title>Update maize B73 reference genome by single molecule sequencing technologies.</title>
        <authorList>
            <consortium name="Maize Genome Sequencing Project"/>
            <person name="Ware D."/>
        </authorList>
    </citation>
    <scope>NUCLEOTIDE SEQUENCE [LARGE SCALE GENOMIC DNA]</scope>
    <source>
        <strain evidence="2">cv. B73</strain>
    </source>
</reference>
<protein>
    <submittedName>
        <fullName evidence="1">Uncharacterized protein</fullName>
    </submittedName>
</protein>
<organism evidence="1 2">
    <name type="scientific">Zea mays</name>
    <name type="common">Maize</name>
    <dbReference type="NCBI Taxonomy" id="4577"/>
    <lineage>
        <taxon>Eukaryota</taxon>
        <taxon>Viridiplantae</taxon>
        <taxon>Streptophyta</taxon>
        <taxon>Embryophyta</taxon>
        <taxon>Tracheophyta</taxon>
        <taxon>Spermatophyta</taxon>
        <taxon>Magnoliopsida</taxon>
        <taxon>Liliopsida</taxon>
        <taxon>Poales</taxon>
        <taxon>Poaceae</taxon>
        <taxon>PACMAD clade</taxon>
        <taxon>Panicoideae</taxon>
        <taxon>Andropogonodae</taxon>
        <taxon>Andropogoneae</taxon>
        <taxon>Tripsacinae</taxon>
        <taxon>Zea</taxon>
    </lineage>
</organism>